<name>A0A1U6ILB0_9SPHN</name>
<dbReference type="InterPro" id="IPR036390">
    <property type="entry name" value="WH_DNA-bd_sf"/>
</dbReference>
<dbReference type="EMBL" id="FVZE01000008">
    <property type="protein sequence ID" value="SLK08777.1"/>
    <property type="molecule type" value="Genomic_DNA"/>
</dbReference>
<keyword evidence="3" id="KW-0804">Transcription</keyword>
<evidence type="ECO:0000256" key="4">
    <source>
        <dbReference type="SAM" id="MobiDB-lite"/>
    </source>
</evidence>
<dbReference type="InterPro" id="IPR050707">
    <property type="entry name" value="HTH_MetabolicPath_Reg"/>
</dbReference>
<dbReference type="SUPFAM" id="SSF55781">
    <property type="entry name" value="GAF domain-like"/>
    <property type="match status" value="1"/>
</dbReference>
<evidence type="ECO:0000259" key="6">
    <source>
        <dbReference type="PROSITE" id="PS51078"/>
    </source>
</evidence>
<dbReference type="PROSITE" id="PS51077">
    <property type="entry name" value="HTH_ICLR"/>
    <property type="match status" value="1"/>
</dbReference>
<feature type="domain" description="IclR-ED" evidence="6">
    <location>
        <begin position="112"/>
        <end position="298"/>
    </location>
</feature>
<dbReference type="Pfam" id="PF01614">
    <property type="entry name" value="IclR_C"/>
    <property type="match status" value="1"/>
</dbReference>
<dbReference type="SUPFAM" id="SSF46785">
    <property type="entry name" value="Winged helix' DNA-binding domain"/>
    <property type="match status" value="1"/>
</dbReference>
<dbReference type="PANTHER" id="PTHR30136:SF24">
    <property type="entry name" value="HTH-TYPE TRANSCRIPTIONAL REPRESSOR ALLR"/>
    <property type="match status" value="1"/>
</dbReference>
<evidence type="ECO:0000256" key="3">
    <source>
        <dbReference type="ARBA" id="ARBA00023163"/>
    </source>
</evidence>
<dbReference type="InterPro" id="IPR029016">
    <property type="entry name" value="GAF-like_dom_sf"/>
</dbReference>
<dbReference type="AlphaFoldDB" id="A0A1U6ILB0"/>
<dbReference type="Gene3D" id="3.30.450.40">
    <property type="match status" value="1"/>
</dbReference>
<dbReference type="Pfam" id="PF09339">
    <property type="entry name" value="HTH_IclR"/>
    <property type="match status" value="1"/>
</dbReference>
<keyword evidence="8" id="KW-1185">Reference proteome</keyword>
<sequence>MARQMTAKATKQKQAKAALEPVGATRGAKSAAKPNGKAVSAPAEAEAGNDRSGGSRSVQRTCAILRLIGGAGEEGVTLVDVAAISELPKSSAHRYLQVLEAEHFIERDLNSSRYRLGLGFMSLQAGHTDRLIQRTRPYLARILDQFDETVNLGMLVGHQIVYLEILESPHAMRLAARKGDTEGIHATALGKVLAAKLPDRDVLQLLSRSGMPKHTDNTITTTVDYLAELERVREAGYAIDDRENEAEGRCVAVAVPGLATPIAISLSGVASRFSMEQAHEAANSLRIAAIEISGEDMPPLKRLRTRQRA</sequence>
<evidence type="ECO:0000313" key="7">
    <source>
        <dbReference type="EMBL" id="SLK08777.1"/>
    </source>
</evidence>
<evidence type="ECO:0000313" key="8">
    <source>
        <dbReference type="Proteomes" id="UP000190989"/>
    </source>
</evidence>
<dbReference type="InterPro" id="IPR036388">
    <property type="entry name" value="WH-like_DNA-bd_sf"/>
</dbReference>
<evidence type="ECO:0000256" key="2">
    <source>
        <dbReference type="ARBA" id="ARBA00023125"/>
    </source>
</evidence>
<proteinExistence type="predicted"/>
<dbReference type="GO" id="GO:0003677">
    <property type="term" value="F:DNA binding"/>
    <property type="evidence" value="ECO:0007669"/>
    <property type="project" value="UniProtKB-KW"/>
</dbReference>
<dbReference type="PANTHER" id="PTHR30136">
    <property type="entry name" value="HELIX-TURN-HELIX TRANSCRIPTIONAL REGULATOR, ICLR FAMILY"/>
    <property type="match status" value="1"/>
</dbReference>
<dbReference type="InterPro" id="IPR014757">
    <property type="entry name" value="Tscrpt_reg_IclR_C"/>
</dbReference>
<evidence type="ECO:0000259" key="5">
    <source>
        <dbReference type="PROSITE" id="PS51077"/>
    </source>
</evidence>
<dbReference type="PROSITE" id="PS51078">
    <property type="entry name" value="ICLR_ED"/>
    <property type="match status" value="1"/>
</dbReference>
<dbReference type="GO" id="GO:0003700">
    <property type="term" value="F:DNA-binding transcription factor activity"/>
    <property type="evidence" value="ECO:0007669"/>
    <property type="project" value="TreeGrafter"/>
</dbReference>
<organism evidence="7 8">
    <name type="scientific">Novosphingobium mathurense</name>
    <dbReference type="NCBI Taxonomy" id="428990"/>
    <lineage>
        <taxon>Bacteria</taxon>
        <taxon>Pseudomonadati</taxon>
        <taxon>Pseudomonadota</taxon>
        <taxon>Alphaproteobacteria</taxon>
        <taxon>Sphingomonadales</taxon>
        <taxon>Sphingomonadaceae</taxon>
        <taxon>Novosphingobium</taxon>
    </lineage>
</organism>
<dbReference type="STRING" id="428990.SAMN06295987_108129"/>
<protein>
    <submittedName>
        <fullName evidence="7">Transcriptional regulator, IclR family</fullName>
    </submittedName>
</protein>
<gene>
    <name evidence="7" type="ORF">SAMN06295987_108129</name>
</gene>
<keyword evidence="1" id="KW-0805">Transcription regulation</keyword>
<dbReference type="GO" id="GO:0045892">
    <property type="term" value="P:negative regulation of DNA-templated transcription"/>
    <property type="evidence" value="ECO:0007669"/>
    <property type="project" value="TreeGrafter"/>
</dbReference>
<dbReference type="SMART" id="SM00346">
    <property type="entry name" value="HTH_ICLR"/>
    <property type="match status" value="1"/>
</dbReference>
<accession>A0A1U6ILB0</accession>
<evidence type="ECO:0000256" key="1">
    <source>
        <dbReference type="ARBA" id="ARBA00023015"/>
    </source>
</evidence>
<keyword evidence="2" id="KW-0238">DNA-binding</keyword>
<dbReference type="Proteomes" id="UP000190989">
    <property type="component" value="Unassembled WGS sequence"/>
</dbReference>
<feature type="domain" description="HTH iclR-type" evidence="5">
    <location>
        <begin position="55"/>
        <end position="118"/>
    </location>
</feature>
<feature type="region of interest" description="Disordered" evidence="4">
    <location>
        <begin position="1"/>
        <end position="56"/>
    </location>
</feature>
<reference evidence="8" key="1">
    <citation type="submission" date="2017-02" db="EMBL/GenBank/DDBJ databases">
        <authorList>
            <person name="Varghese N."/>
            <person name="Submissions S."/>
        </authorList>
    </citation>
    <scope>NUCLEOTIDE SEQUENCE [LARGE SCALE GENOMIC DNA]</scope>
    <source>
        <strain evidence="8">SM117</strain>
    </source>
</reference>
<dbReference type="InterPro" id="IPR005471">
    <property type="entry name" value="Tscrpt_reg_IclR_N"/>
</dbReference>
<dbReference type="Gene3D" id="1.10.10.10">
    <property type="entry name" value="Winged helix-like DNA-binding domain superfamily/Winged helix DNA-binding domain"/>
    <property type="match status" value="1"/>
</dbReference>